<keyword evidence="2" id="KW-0808">Transferase</keyword>
<evidence type="ECO:0000313" key="2">
    <source>
        <dbReference type="EMBL" id="ADE29190.1"/>
    </source>
</evidence>
<dbReference type="GO" id="GO:0004527">
    <property type="term" value="F:exonuclease activity"/>
    <property type="evidence" value="ECO:0007669"/>
    <property type="project" value="UniProtKB-KW"/>
</dbReference>
<dbReference type="GO" id="GO:0003676">
    <property type="term" value="F:nucleic acid binding"/>
    <property type="evidence" value="ECO:0007669"/>
    <property type="project" value="InterPro"/>
</dbReference>
<dbReference type="EMBL" id="GU735172">
    <property type="protein sequence ID" value="ADE29190.1"/>
    <property type="molecule type" value="Genomic_DNA"/>
</dbReference>
<accession>D5L2D1</accession>
<name>D5L2D1_9VIRU</name>
<evidence type="ECO:0000259" key="1">
    <source>
        <dbReference type="Pfam" id="PF13482"/>
    </source>
</evidence>
<keyword evidence="2" id="KW-0540">Nuclease</keyword>
<dbReference type="InterPro" id="IPR038720">
    <property type="entry name" value="YprB_RNase_H-like_dom"/>
</dbReference>
<keyword evidence="2" id="KW-0378">Hydrolase</keyword>
<sequence>MTKHVPIFFDIETTGLNPMAQHFWSQTEFAAQVTAVGLGTVDGWREDQSYEDAEYDVEVYIDSSEYSLLQQVNEMASAKVEAIRGRGNEPYLVGFNSRNFDHPYLGARFARLRLDGDVFNHTTKRLDMMRALGKHWAGVGRYPSEDKCLKALGIGSDDPYDGSDMPQAFDEGNFEAIITHVKADVEEMMKLFVELKEYCVQEYYDHYDIEADATFTETWTEG</sequence>
<reference evidence="2" key="1">
    <citation type="journal article" date="2010" name="Environ. Microbiol.">
        <title>The metavirome of a hypersaline environment.</title>
        <authorList>
            <person name="Santos F."/>
            <person name="Yarza P."/>
            <person name="Parro V."/>
            <person name="Briones C."/>
            <person name="Anton J."/>
        </authorList>
    </citation>
    <scope>NUCLEOTIDE SEQUENCE</scope>
</reference>
<organism evidence="2">
    <name type="scientific">uncultured virus</name>
    <dbReference type="NCBI Taxonomy" id="340016"/>
    <lineage>
        <taxon>Viruses</taxon>
        <taxon>environmental samples</taxon>
    </lineage>
</organism>
<dbReference type="InterPro" id="IPR012337">
    <property type="entry name" value="RNaseH-like_sf"/>
</dbReference>
<dbReference type="GO" id="GO:0016740">
    <property type="term" value="F:transferase activity"/>
    <property type="evidence" value="ECO:0007669"/>
    <property type="project" value="UniProtKB-KW"/>
</dbReference>
<feature type="domain" description="YprB ribonuclease H-like" evidence="1">
    <location>
        <begin position="7"/>
        <end position="193"/>
    </location>
</feature>
<protein>
    <submittedName>
        <fullName evidence="2">Polynucleotidyl transferase/exonuclease</fullName>
    </submittedName>
</protein>
<keyword evidence="2" id="KW-0269">Exonuclease</keyword>
<dbReference type="InterPro" id="IPR036397">
    <property type="entry name" value="RNaseH_sf"/>
</dbReference>
<dbReference type="SUPFAM" id="SSF53098">
    <property type="entry name" value="Ribonuclease H-like"/>
    <property type="match status" value="1"/>
</dbReference>
<dbReference type="Pfam" id="PF13482">
    <property type="entry name" value="RNase_H_2"/>
    <property type="match status" value="1"/>
</dbReference>
<dbReference type="Gene3D" id="3.30.420.10">
    <property type="entry name" value="Ribonuclease H-like superfamily/Ribonuclease H"/>
    <property type="match status" value="1"/>
</dbReference>
<proteinExistence type="predicted"/>